<evidence type="ECO:0000313" key="3">
    <source>
        <dbReference type="EMBL" id="OQE32014.1"/>
    </source>
</evidence>
<feature type="region of interest" description="Disordered" evidence="1">
    <location>
        <begin position="88"/>
        <end position="107"/>
    </location>
</feature>
<organism evidence="3 4">
    <name type="scientific">Penicillium steckii</name>
    <dbReference type="NCBI Taxonomy" id="303698"/>
    <lineage>
        <taxon>Eukaryota</taxon>
        <taxon>Fungi</taxon>
        <taxon>Dikarya</taxon>
        <taxon>Ascomycota</taxon>
        <taxon>Pezizomycotina</taxon>
        <taxon>Eurotiomycetes</taxon>
        <taxon>Eurotiomycetidae</taxon>
        <taxon>Eurotiales</taxon>
        <taxon>Aspergillaceae</taxon>
        <taxon>Penicillium</taxon>
    </lineage>
</organism>
<evidence type="ECO:0000256" key="2">
    <source>
        <dbReference type="SAM" id="SignalP"/>
    </source>
</evidence>
<feature type="chain" id="PRO_5013003392" description="Sialidase domain-containing protein" evidence="2">
    <location>
        <begin position="24"/>
        <end position="597"/>
    </location>
</feature>
<dbReference type="SUPFAM" id="SSF50939">
    <property type="entry name" value="Sialidases"/>
    <property type="match status" value="1"/>
</dbReference>
<dbReference type="STRING" id="303698.A0A1V6U0Y7"/>
<protein>
    <recommendedName>
        <fullName evidence="5">Sialidase domain-containing protein</fullName>
    </recommendedName>
</protein>
<gene>
    <name evidence="3" type="ORF">PENSTE_c001G07916</name>
</gene>
<evidence type="ECO:0000313" key="4">
    <source>
        <dbReference type="Proteomes" id="UP000191285"/>
    </source>
</evidence>
<dbReference type="AlphaFoldDB" id="A0A1V6U0Y7"/>
<feature type="signal peptide" evidence="2">
    <location>
        <begin position="1"/>
        <end position="23"/>
    </location>
</feature>
<dbReference type="CDD" id="cd15482">
    <property type="entry name" value="Sialidase_non-viral"/>
    <property type="match status" value="1"/>
</dbReference>
<keyword evidence="4" id="KW-1185">Reference proteome</keyword>
<evidence type="ECO:0000256" key="1">
    <source>
        <dbReference type="SAM" id="MobiDB-lite"/>
    </source>
</evidence>
<dbReference type="EMBL" id="MLKD01000001">
    <property type="protein sequence ID" value="OQE32014.1"/>
    <property type="molecule type" value="Genomic_DNA"/>
</dbReference>
<evidence type="ECO:0008006" key="5">
    <source>
        <dbReference type="Google" id="ProtNLM"/>
    </source>
</evidence>
<sequence length="597" mass="65350">MLARLWNLAIQVICLAIASLVVADSEGTYLWNPPASNEANGYARVIELKHAGDWNGKLIATWEHWYTQNKDSGEPNGVPGSFIIRESQDGGNSWSTSATLTDQQSGTGHPCVRFWQPFLFEFPRSLGQYPEGTLVLVGVLMPLNSSYNSFFMWRSLDHGKTWDPEGEWQRGGTFLHGIWEPLLFVDSENKLVAIFSDERHDGWSQLIARMTSDDGGDSWSDPDFVVSSSNVQDRPGMATVARMDNGQYALGYEYCGKTNCQIYVKISDNGLDWDPSYMGDAISTTDGLYPSGSPFMVWEPIMKQLVISSSMAYLFYNDSLVSESGRAVFINNQYGQGQWRWSPTPWDVQRKSETCRSNYSPNLFVRTNGKIRLTAPASEGNPIKCSERTGEAFIGVLPYQSNFSADGQSGWINFGGDWSLSGNEYGFAPIQDRAAIAVTGSTGWSIYTITSDVMITGTSGEAGLMLHVVTAGPGVSTRLDPVQGFTFALEIPTGNMVLRQEGAKSKILYSGTAPFSVQGNRWYRLSLGYRSDGNLAIAIGGSRANDPEEPDIHIGYTKENIATSGGSSADNDFGQGLAGLVGRNGGGRFKNVQIKAN</sequence>
<dbReference type="PANTHER" id="PTHR38792">
    <property type="entry name" value="BNR/ASP-BOX REPEAT DOMAIN PROTEIN (AFU_ORTHOLOGUE AFUA_7G06430)-RELATED"/>
    <property type="match status" value="1"/>
</dbReference>
<dbReference type="PANTHER" id="PTHR38792:SF3">
    <property type="entry name" value="BNR_ASP-BOX REPEAT DOMAIN PROTEIN (AFU_ORTHOLOGUE AFUA_7G06430)-RELATED"/>
    <property type="match status" value="1"/>
</dbReference>
<name>A0A1V6U0Y7_9EURO</name>
<dbReference type="Gene3D" id="2.120.10.10">
    <property type="match status" value="1"/>
</dbReference>
<dbReference type="OrthoDB" id="2130735at2759"/>
<dbReference type="Proteomes" id="UP000191285">
    <property type="component" value="Unassembled WGS sequence"/>
</dbReference>
<accession>A0A1V6U0Y7</accession>
<comment type="caution">
    <text evidence="3">The sequence shown here is derived from an EMBL/GenBank/DDBJ whole genome shotgun (WGS) entry which is preliminary data.</text>
</comment>
<dbReference type="Gene3D" id="2.60.120.560">
    <property type="entry name" value="Exo-inulinase, domain 1"/>
    <property type="match status" value="1"/>
</dbReference>
<feature type="compositionally biased region" description="Polar residues" evidence="1">
    <location>
        <begin position="89"/>
        <end position="107"/>
    </location>
</feature>
<keyword evidence="2" id="KW-0732">Signal</keyword>
<reference evidence="4" key="1">
    <citation type="journal article" date="2017" name="Nat. Microbiol.">
        <title>Global analysis of biosynthetic gene clusters reveals vast potential of secondary metabolite production in Penicillium species.</title>
        <authorList>
            <person name="Nielsen J.C."/>
            <person name="Grijseels S."/>
            <person name="Prigent S."/>
            <person name="Ji B."/>
            <person name="Dainat J."/>
            <person name="Nielsen K.F."/>
            <person name="Frisvad J.C."/>
            <person name="Workman M."/>
            <person name="Nielsen J."/>
        </authorList>
    </citation>
    <scope>NUCLEOTIDE SEQUENCE [LARGE SCALE GENOMIC DNA]</scope>
    <source>
        <strain evidence="4">IBT 24891</strain>
    </source>
</reference>
<dbReference type="InterPro" id="IPR036278">
    <property type="entry name" value="Sialidase_sf"/>
</dbReference>
<proteinExistence type="predicted"/>